<gene>
    <name evidence="1" type="ORF">CFF01_12705</name>
</gene>
<dbReference type="KEGG" id="smav:CFF01_12705"/>
<keyword evidence="1" id="KW-0969">Cilium</keyword>
<accession>A0AAC9U002</accession>
<name>A0AAC9U002_9GAMM</name>
<dbReference type="Proteomes" id="UP000198233">
    <property type="component" value="Chromosome"/>
</dbReference>
<reference evidence="1 2" key="1">
    <citation type="submission" date="2017-06" db="EMBL/GenBank/DDBJ databases">
        <title>Complete genome sequence of Shewanella marisflavi EP1 associated with anaerobic 2,4-dinitrotoluene reduction and salt tolerance.</title>
        <authorList>
            <person name="Huang J."/>
        </authorList>
    </citation>
    <scope>NUCLEOTIDE SEQUENCE [LARGE SCALE GENOMIC DNA]</scope>
    <source>
        <strain evidence="1 2">EP1</strain>
    </source>
</reference>
<keyword evidence="1" id="KW-0282">Flagellum</keyword>
<protein>
    <submittedName>
        <fullName evidence="1">Flagella biosynthesis chaperone for FliD, FliT</fullName>
    </submittedName>
</protein>
<evidence type="ECO:0000313" key="2">
    <source>
        <dbReference type="Proteomes" id="UP000198233"/>
    </source>
</evidence>
<organism evidence="1 2">
    <name type="scientific">Shewanella marisflavi</name>
    <dbReference type="NCBI Taxonomy" id="260364"/>
    <lineage>
        <taxon>Bacteria</taxon>
        <taxon>Pseudomonadati</taxon>
        <taxon>Pseudomonadota</taxon>
        <taxon>Gammaproteobacteria</taxon>
        <taxon>Alteromonadales</taxon>
        <taxon>Shewanellaceae</taxon>
        <taxon>Shewanella</taxon>
    </lineage>
</organism>
<evidence type="ECO:0000313" key="1">
    <source>
        <dbReference type="EMBL" id="ASJ97370.1"/>
    </source>
</evidence>
<sequence length="115" mass="12980">MVEVGVNEYINLLDDINSKALLVLDKINSVSAEDELSSSLVQELHELIEKRATLLQALVSDDDFTDREALEHQLILSQRLTVKSKKVLSHRLSLLHSNTAAKRQIKAYQAIESNR</sequence>
<dbReference type="AlphaFoldDB" id="A0AAC9U002"/>
<proteinExistence type="predicted"/>
<keyword evidence="1" id="KW-0966">Cell projection</keyword>
<dbReference type="EMBL" id="CP022272">
    <property type="protein sequence ID" value="ASJ97370.1"/>
    <property type="molecule type" value="Genomic_DNA"/>
</dbReference>